<proteinExistence type="predicted"/>
<dbReference type="GO" id="GO:0006511">
    <property type="term" value="P:ubiquitin-dependent protein catabolic process"/>
    <property type="evidence" value="ECO:0007669"/>
    <property type="project" value="TreeGrafter"/>
</dbReference>
<sequence>MDQALAILNNLADPGPSENVKKQDAEIRGYIASANTVSQASKAALLEDPRRALEVIDPSQNSIGCLYLIDMILSAGTASNKINKRAFLDKIVKFLVRFDPAQIRYVGATFRHLLEVIVSGGLFPPVVTLELLATAILRIDPTGSLFTSTHFLLAKLAVESNIFEPAIVIFDKEITRYPVMSSNREAREARDSRPLCDPHLNPAAYISTATGLTDNFKSGSVLEYNFLRSLAYSSLRDWDKAFAALEQVITHPVKDRGVSKIMSECHKRWILVGLLKSGKVPTLPSYTAVHPTTTYNSLSADYKELASLFVSTRAKDLKEWVEKREGVWHEDGTASLVAEALSAYQKWQIINLRKIFTEISIPEIRRLTCSAQTGELLDTDEDVISLVQGMLASGMLKGALDVDGAVGSFLKFGGPSSMLTEEDFAREIATSHARITALNKQYKDVNTRLSEKREYVKYLVYEQKRAEKEGPDAGVGFDSQIEDEDLMTGIMAHG</sequence>
<reference evidence="3 4" key="1">
    <citation type="journal article" date="2019" name="Appl. Microbiol. Biotechnol.">
        <title>Genome sequence of Isaria javanica and comparative genome analysis insights into family S53 peptidase evolution in fungal entomopathogens.</title>
        <authorList>
            <person name="Lin R."/>
            <person name="Zhang X."/>
            <person name="Xin B."/>
            <person name="Zou M."/>
            <person name="Gao Y."/>
            <person name="Qin F."/>
            <person name="Hu Q."/>
            <person name="Xie B."/>
            <person name="Cheng X."/>
        </authorList>
    </citation>
    <scope>NUCLEOTIDE SEQUENCE [LARGE SCALE GENOMIC DNA]</scope>
    <source>
        <strain evidence="3 4">IJ1G</strain>
    </source>
</reference>
<feature type="domain" description="COP9 signalosome complex subunit 3 N-terminal helical repeats" evidence="2">
    <location>
        <begin position="214"/>
        <end position="288"/>
    </location>
</feature>
<dbReference type="Pfam" id="PF22788">
    <property type="entry name" value="COP9_hel_rpt"/>
    <property type="match status" value="2"/>
</dbReference>
<keyword evidence="1" id="KW-0963">Cytoplasm</keyword>
<evidence type="ECO:0000259" key="2">
    <source>
        <dbReference type="Pfam" id="PF22788"/>
    </source>
</evidence>
<dbReference type="InterPro" id="IPR055089">
    <property type="entry name" value="COP9_N"/>
</dbReference>
<evidence type="ECO:0000256" key="1">
    <source>
        <dbReference type="ARBA" id="ARBA00022490"/>
    </source>
</evidence>
<dbReference type="STRING" id="43265.A0A545VSQ2"/>
<evidence type="ECO:0000313" key="4">
    <source>
        <dbReference type="Proteomes" id="UP000315783"/>
    </source>
</evidence>
<evidence type="ECO:0000313" key="3">
    <source>
        <dbReference type="EMBL" id="TQV93939.1"/>
    </source>
</evidence>
<dbReference type="InterPro" id="IPR050756">
    <property type="entry name" value="CSN3"/>
</dbReference>
<accession>A0A545VSQ2</accession>
<gene>
    <name evidence="3" type="ORF">IF1G_07671</name>
</gene>
<dbReference type="PANTHER" id="PTHR10758">
    <property type="entry name" value="26S PROTEASOME NON-ATPASE REGULATORY SUBUNIT 3/COP9 SIGNALOSOME COMPLEX SUBUNIT 3"/>
    <property type="match status" value="1"/>
</dbReference>
<dbReference type="AlphaFoldDB" id="A0A545VSQ2"/>
<dbReference type="EMBL" id="SPUK01000011">
    <property type="protein sequence ID" value="TQV93939.1"/>
    <property type="molecule type" value="Genomic_DNA"/>
</dbReference>
<dbReference type="GO" id="GO:0008180">
    <property type="term" value="C:COP9 signalosome"/>
    <property type="evidence" value="ECO:0007669"/>
    <property type="project" value="TreeGrafter"/>
</dbReference>
<name>A0A545VSQ2_9HYPO</name>
<dbReference type="OrthoDB" id="29061at2759"/>
<feature type="domain" description="COP9 signalosome complex subunit 3 N-terminal helical repeats" evidence="2">
    <location>
        <begin position="51"/>
        <end position="176"/>
    </location>
</feature>
<dbReference type="PANTHER" id="PTHR10758:SF1">
    <property type="entry name" value="COP9 SIGNALOSOME COMPLEX SUBUNIT 3"/>
    <property type="match status" value="1"/>
</dbReference>
<protein>
    <submittedName>
        <fullName evidence="3">COP9 subunit 3</fullName>
    </submittedName>
</protein>
<dbReference type="Proteomes" id="UP000315783">
    <property type="component" value="Unassembled WGS sequence"/>
</dbReference>
<comment type="caution">
    <text evidence="3">The sequence shown here is derived from an EMBL/GenBank/DDBJ whole genome shotgun (WGS) entry which is preliminary data.</text>
</comment>
<organism evidence="3 4">
    <name type="scientific">Cordyceps javanica</name>
    <dbReference type="NCBI Taxonomy" id="43265"/>
    <lineage>
        <taxon>Eukaryota</taxon>
        <taxon>Fungi</taxon>
        <taxon>Dikarya</taxon>
        <taxon>Ascomycota</taxon>
        <taxon>Pezizomycotina</taxon>
        <taxon>Sordariomycetes</taxon>
        <taxon>Hypocreomycetidae</taxon>
        <taxon>Hypocreales</taxon>
        <taxon>Cordycipitaceae</taxon>
        <taxon>Cordyceps</taxon>
    </lineage>
</organism>
<keyword evidence="4" id="KW-1185">Reference proteome</keyword>